<proteinExistence type="predicted"/>
<evidence type="ECO:0000313" key="2">
    <source>
        <dbReference type="EMBL" id="VEU36378.1"/>
    </source>
</evidence>
<protein>
    <submittedName>
        <fullName evidence="2">Uncharacterized protein</fullName>
    </submittedName>
</protein>
<feature type="region of interest" description="Disordered" evidence="1">
    <location>
        <begin position="1"/>
        <end position="35"/>
    </location>
</feature>
<dbReference type="EMBL" id="CAACVS010000088">
    <property type="protein sequence ID" value="VEU36378.1"/>
    <property type="molecule type" value="Genomic_DNA"/>
</dbReference>
<keyword evidence="3" id="KW-1185">Reference proteome</keyword>
<accession>A0A448Z2X2</accession>
<organism evidence="2 3">
    <name type="scientific">Pseudo-nitzschia multistriata</name>
    <dbReference type="NCBI Taxonomy" id="183589"/>
    <lineage>
        <taxon>Eukaryota</taxon>
        <taxon>Sar</taxon>
        <taxon>Stramenopiles</taxon>
        <taxon>Ochrophyta</taxon>
        <taxon>Bacillariophyta</taxon>
        <taxon>Bacillariophyceae</taxon>
        <taxon>Bacillariophycidae</taxon>
        <taxon>Bacillariales</taxon>
        <taxon>Bacillariaceae</taxon>
        <taxon>Pseudo-nitzschia</taxon>
    </lineage>
</organism>
<reference evidence="2 3" key="1">
    <citation type="submission" date="2019-01" db="EMBL/GenBank/DDBJ databases">
        <authorList>
            <person name="Ferrante I. M."/>
        </authorList>
    </citation>
    <scope>NUCLEOTIDE SEQUENCE [LARGE SCALE GENOMIC DNA]</scope>
    <source>
        <strain evidence="2 3">B856</strain>
    </source>
</reference>
<evidence type="ECO:0000313" key="3">
    <source>
        <dbReference type="Proteomes" id="UP000291116"/>
    </source>
</evidence>
<name>A0A448Z2X2_9STRA</name>
<dbReference type="AlphaFoldDB" id="A0A448Z2X2"/>
<gene>
    <name evidence="2" type="ORF">PSNMU_V1.4_AUG-EV-PASAV3_0031340</name>
</gene>
<feature type="compositionally biased region" description="Basic and acidic residues" evidence="1">
    <location>
        <begin position="18"/>
        <end position="33"/>
    </location>
</feature>
<evidence type="ECO:0000256" key="1">
    <source>
        <dbReference type="SAM" id="MobiDB-lite"/>
    </source>
</evidence>
<sequence length="333" mass="38545">MEADNDKDDPSVETTTRSQDEQQLDHELKDVEGNKNIMPRSKDIISGNYGHRKLAPENHGSIFWDCFVRSLSPLHAGGQLTKYEKSLLADMMMACVKKMGMRFVKRIRDESQSTGKEKLQSQEGHRSVWCELRTFNARSKTLNDLRRYPDYKWKTLHLERGDSSNIVASAKATASIVAETILSSKAKRINEAISVHEKKDFRKSVLDLDEKKEYYQYRFAMNAVEKHIPENGIFDAFDEKSNLRSNNCTNYVRAESDNETDIFVAPGIATDMVLGQSLIMTQDHRCQQRWLREEHAKARREKLQHDNDLYCALFKNVFAVPNQELKPYWCRDA</sequence>
<dbReference type="Proteomes" id="UP000291116">
    <property type="component" value="Unassembled WGS sequence"/>
</dbReference>